<dbReference type="EMBL" id="AAYLMQ010000033">
    <property type="protein sequence ID" value="EGY2378200.1"/>
    <property type="molecule type" value="Genomic_DNA"/>
</dbReference>
<protein>
    <submittedName>
        <fullName evidence="1">Uncharacterized protein</fullName>
    </submittedName>
</protein>
<sequence length="149" mass="16137">MAQYITESFEKRSNFPTNSHAGMVMSHRSAVTFKVAAALAVNDLLVFGQLPEAYVPNSVLIDSDAIANLVADVLLVDSLDNPTFTLELSKGVTFANAEVKEAGLSLAASRFKGDNRRLFIVAKVKTAGSVTAGQQIGLRLDYRFRQNTN</sequence>
<name>A0A9P2P3G2_ACIBA</name>
<gene>
    <name evidence="1" type="ORF">JHZ39_002604</name>
</gene>
<dbReference type="RefSeq" id="WP_000090018.1">
    <property type="nucleotide sequence ID" value="NZ_CACSGU010000031.1"/>
</dbReference>
<reference evidence="1" key="1">
    <citation type="submission" date="2020-12" db="EMBL/GenBank/DDBJ databases">
        <authorList>
            <consortium name="Clinical and Environmental Microbiology Branch: Whole genome sequencing antimicrobial resistance pathogens in the healthcare setting"/>
        </authorList>
    </citation>
    <scope>NUCLEOTIDE SEQUENCE</scope>
    <source>
        <strain evidence="1">2018HL-00813</strain>
    </source>
</reference>
<proteinExistence type="predicted"/>
<dbReference type="AlphaFoldDB" id="A0A9P2P3G2"/>
<evidence type="ECO:0000313" key="1">
    <source>
        <dbReference type="EMBL" id="EGY2378200.1"/>
    </source>
</evidence>
<comment type="caution">
    <text evidence="1">The sequence shown here is derived from an EMBL/GenBank/DDBJ whole genome shotgun (WGS) entry which is preliminary data.</text>
</comment>
<accession>A0A9P2P3G2</accession>
<organism evidence="1">
    <name type="scientific">Acinetobacter baumannii</name>
    <dbReference type="NCBI Taxonomy" id="470"/>
    <lineage>
        <taxon>Bacteria</taxon>
        <taxon>Pseudomonadati</taxon>
        <taxon>Pseudomonadota</taxon>
        <taxon>Gammaproteobacteria</taxon>
        <taxon>Moraxellales</taxon>
        <taxon>Moraxellaceae</taxon>
        <taxon>Acinetobacter</taxon>
        <taxon>Acinetobacter calcoaceticus/baumannii complex</taxon>
    </lineage>
</organism>